<name>A0A448WBJ7_9PLAT</name>
<comment type="caution">
    <text evidence="1">The sequence shown here is derived from an EMBL/GenBank/DDBJ whole genome shotgun (WGS) entry which is preliminary data.</text>
</comment>
<dbReference type="EMBL" id="CAAALY010002374">
    <property type="protein sequence ID" value="VEL07737.1"/>
    <property type="molecule type" value="Genomic_DNA"/>
</dbReference>
<organism evidence="1 2">
    <name type="scientific">Protopolystoma xenopodis</name>
    <dbReference type="NCBI Taxonomy" id="117903"/>
    <lineage>
        <taxon>Eukaryota</taxon>
        <taxon>Metazoa</taxon>
        <taxon>Spiralia</taxon>
        <taxon>Lophotrochozoa</taxon>
        <taxon>Platyhelminthes</taxon>
        <taxon>Monogenea</taxon>
        <taxon>Polyopisthocotylea</taxon>
        <taxon>Polystomatidea</taxon>
        <taxon>Polystomatidae</taxon>
        <taxon>Protopolystoma</taxon>
    </lineage>
</organism>
<evidence type="ECO:0000313" key="2">
    <source>
        <dbReference type="Proteomes" id="UP000784294"/>
    </source>
</evidence>
<evidence type="ECO:0000313" key="1">
    <source>
        <dbReference type="EMBL" id="VEL07737.1"/>
    </source>
</evidence>
<dbReference type="Proteomes" id="UP000784294">
    <property type="component" value="Unassembled WGS sequence"/>
</dbReference>
<gene>
    <name evidence="1" type="ORF">PXEA_LOCUS1177</name>
</gene>
<evidence type="ECO:0008006" key="3">
    <source>
        <dbReference type="Google" id="ProtNLM"/>
    </source>
</evidence>
<proteinExistence type="predicted"/>
<sequence length="396" mass="45408">MLQAKRGFLLLSGSRQLRVPFPQACEISVFWKPPGLVWRLWLPRDSDAELTGSTGVRLVFRWLSLASSSDDLWMDRVRPYEMPEQIVVHPVGRRLSRLVAWHDHQFEALANQIVRGTVVRCRRPDDREASASTQPLMTCGAPESLSIRPADRRIFTATDILHCLAFEVSADSPQVPVIWTWRLGPLPSSSENLNVPRLLRDSHFRLHQLPAPGYYEYRCNASLTCGRMRRSFTVWRDIAFIYTGDQTSRQVLLSAELKPRLMLPGDNLQLNCQTDLSLGLEKTGVVKRNLVFHTYHSSFELAQLEAANEVLLTRDRHQTTWSTGRLRGRIFVTHHRLAPLFRVDLFPVAWEDYGYYGCATELAPNTGLVKVRDSMSCIFWAFMMSFLKSNHACTFF</sequence>
<accession>A0A448WBJ7</accession>
<reference evidence="1" key="1">
    <citation type="submission" date="2018-11" db="EMBL/GenBank/DDBJ databases">
        <authorList>
            <consortium name="Pathogen Informatics"/>
        </authorList>
    </citation>
    <scope>NUCLEOTIDE SEQUENCE</scope>
</reference>
<dbReference type="OrthoDB" id="6269336at2759"/>
<dbReference type="AlphaFoldDB" id="A0A448WBJ7"/>
<protein>
    <recommendedName>
        <fullName evidence="3">Ig-like domain-containing protein</fullName>
    </recommendedName>
</protein>
<keyword evidence="2" id="KW-1185">Reference proteome</keyword>